<reference evidence="2" key="1">
    <citation type="submission" date="2022-10" db="EMBL/GenBank/DDBJ databases">
        <title>Luteolibacter sp. GHJ8, whole genome shotgun sequencing project.</title>
        <authorList>
            <person name="Zhao G."/>
            <person name="Shen L."/>
        </authorList>
    </citation>
    <scope>NUCLEOTIDE SEQUENCE</scope>
    <source>
        <strain evidence="2">GHJ8</strain>
    </source>
</reference>
<evidence type="ECO:0008006" key="4">
    <source>
        <dbReference type="Google" id="ProtNLM"/>
    </source>
</evidence>
<feature type="chain" id="PRO_5045052945" description="F5/8 type C domain-containing protein" evidence="1">
    <location>
        <begin position="25"/>
        <end position="938"/>
    </location>
</feature>
<feature type="signal peptide" evidence="1">
    <location>
        <begin position="1"/>
        <end position="24"/>
    </location>
</feature>
<evidence type="ECO:0000313" key="3">
    <source>
        <dbReference type="Proteomes" id="UP001165653"/>
    </source>
</evidence>
<protein>
    <recommendedName>
        <fullName evidence="4">F5/8 type C domain-containing protein</fullName>
    </recommendedName>
</protein>
<comment type="caution">
    <text evidence="2">The sequence shown here is derived from an EMBL/GenBank/DDBJ whole genome shotgun (WGS) entry which is preliminary data.</text>
</comment>
<organism evidence="2 3">
    <name type="scientific">Luteolibacter rhizosphaerae</name>
    <dbReference type="NCBI Taxonomy" id="2989719"/>
    <lineage>
        <taxon>Bacteria</taxon>
        <taxon>Pseudomonadati</taxon>
        <taxon>Verrucomicrobiota</taxon>
        <taxon>Verrucomicrobiia</taxon>
        <taxon>Verrucomicrobiales</taxon>
        <taxon>Verrucomicrobiaceae</taxon>
        <taxon>Luteolibacter</taxon>
    </lineage>
</organism>
<keyword evidence="3" id="KW-1185">Reference proteome</keyword>
<evidence type="ECO:0000256" key="1">
    <source>
        <dbReference type="SAM" id="SignalP"/>
    </source>
</evidence>
<sequence>MNKYRRTLPPVLALNALLAASAAAQVTYQHYRFEPTRMYANGTIIQLSEFVLSNGGTRLNLVANNPEAVPAPTVGQNGTAVNMVPVTVTGGSRALTDAEGALKIIDGALGTKWLTGINDNGGAAKFLYFDFTTPVTIDSYSFATGGDTATFPNRNPIDWKVWGRNSTTEEWVLIDRIIGHPSNPANQVFQQSFPVTGEIAPTIAYFDYAFENYPIVKNGTPVSIEWDAYDFELGDEPQTLTLSPASSPAPQVTETREVTPPANAETVYTLTAANGTRSSNKKLTLRSVAGGTANRRFYRFTPVATRPGSDGHQLSEFSFFRNGTELNLFATNAAVTQATGSNGTNDNLLNVIVTNPGGMTPVAEAAPLLVDGLTTTKMLDRRIKPVVFEFEQAVEIDSYRFTTANDADLRDPVKWTLEGSADGITWELIDNVTSFSYPTSTLRSQQSQVFPLPGTSLDTNVIVSPAFTWTGALNNGFDWGYNWSGDRVPGLSEDFTIASSAAVRGANLERYGRTVVSGTGSLTVNGRVLNNGEFTVSGGTLKQTGNYFIAGVSLPGTFTHTGGTVDLTLDRGFFSADTAAAGGSKYLLSGTGQLIVKSTGNGNTSVGGSILHNVHVGKAGTGDLFEISGGSASFTSSNNNFVYLSRTGTMRVTGGSASFANYNTFLIGFEGAGNNLLDISGGSLAITGSTPLMVGGGSTGAVTLSGGSLSVEQAVNLGQSNANGSFTMSGGTLTAANITSTVRGTFNFEGGEIRLTGDRRAILTEAWFHGATGTTASFDSTLNRTTIRVSTGGTPFSLWAAAAGIAEGQRGAEQDPDQDGVPNILEFALGGLPGDSGSRGIHSPVATTTGAVITVAVRAGASFSVQSGRLAATIDGVRYEIQGSTNLGNWDAPVEEVTPALTQGVDPAPSAEWELRSFRLAGTAGESGFLRVAATEAN</sequence>
<keyword evidence="1" id="KW-0732">Signal</keyword>
<dbReference type="SUPFAM" id="SSF49785">
    <property type="entry name" value="Galactose-binding domain-like"/>
    <property type="match status" value="1"/>
</dbReference>
<dbReference type="Gene3D" id="2.60.120.260">
    <property type="entry name" value="Galactose-binding domain-like"/>
    <property type="match status" value="1"/>
</dbReference>
<accession>A0ABT3G7Y8</accession>
<gene>
    <name evidence="2" type="ORF">OJ996_20170</name>
</gene>
<dbReference type="EMBL" id="JAPDDR010000011">
    <property type="protein sequence ID" value="MCW1915915.1"/>
    <property type="molecule type" value="Genomic_DNA"/>
</dbReference>
<dbReference type="InterPro" id="IPR008979">
    <property type="entry name" value="Galactose-bd-like_sf"/>
</dbReference>
<proteinExistence type="predicted"/>
<dbReference type="Proteomes" id="UP001165653">
    <property type="component" value="Unassembled WGS sequence"/>
</dbReference>
<evidence type="ECO:0000313" key="2">
    <source>
        <dbReference type="EMBL" id="MCW1915915.1"/>
    </source>
</evidence>
<dbReference type="RefSeq" id="WP_264515477.1">
    <property type="nucleotide sequence ID" value="NZ_JAPDDR010000011.1"/>
</dbReference>
<name>A0ABT3G7Y8_9BACT</name>